<protein>
    <submittedName>
        <fullName evidence="2">Uncharacterized protein</fullName>
    </submittedName>
</protein>
<accession>A0AAV6TF77</accession>
<reference evidence="2 3" key="1">
    <citation type="journal article" date="2022" name="Nat. Ecol. Evol.">
        <title>A masculinizing supergene underlies an exaggerated male reproductive morph in a spider.</title>
        <authorList>
            <person name="Hendrickx F."/>
            <person name="De Corte Z."/>
            <person name="Sonet G."/>
            <person name="Van Belleghem S.M."/>
            <person name="Kostlbacher S."/>
            <person name="Vangestel C."/>
        </authorList>
    </citation>
    <scope>NUCLEOTIDE SEQUENCE [LARGE SCALE GENOMIC DNA]</scope>
    <source>
        <strain evidence="2">W744_W776</strain>
    </source>
</reference>
<feature type="compositionally biased region" description="Gly residues" evidence="1">
    <location>
        <begin position="1"/>
        <end position="11"/>
    </location>
</feature>
<feature type="region of interest" description="Disordered" evidence="1">
    <location>
        <begin position="1"/>
        <end position="224"/>
    </location>
</feature>
<feature type="compositionally biased region" description="Gly residues" evidence="1">
    <location>
        <begin position="81"/>
        <end position="95"/>
    </location>
</feature>
<name>A0AAV6TF77_9ARAC</name>
<proteinExistence type="predicted"/>
<evidence type="ECO:0000313" key="2">
    <source>
        <dbReference type="EMBL" id="KAG8170365.1"/>
    </source>
</evidence>
<dbReference type="Proteomes" id="UP000827092">
    <property type="component" value="Unassembled WGS sequence"/>
</dbReference>
<sequence length="224" mass="22169">MGQIGEKGGAAGPQAKIGTGGPRPTGGPMYGHGGGGRQARRKKKTPPSGRRAGRGGGEVSMAHFREKGKSWPSKFDAPKGAGVGPGGGTGHGGFGRGRKRCPPPIRSGSGAGGGEGVSMEGTIGKQVGGSIRGGGPKKGTTRDSHGGFVRGGATPIQAGGGRGGRERVQNGTTTKGKAGFWGSNRGSQAADQGTVMVGVVRRRAPHPGKGKRGKAGEGNGHIKK</sequence>
<dbReference type="EMBL" id="JAFNEN010005606">
    <property type="protein sequence ID" value="KAG8170365.1"/>
    <property type="molecule type" value="Genomic_DNA"/>
</dbReference>
<feature type="compositionally biased region" description="Gly residues" evidence="1">
    <location>
        <begin position="126"/>
        <end position="137"/>
    </location>
</feature>
<dbReference type="AlphaFoldDB" id="A0AAV6TF77"/>
<feature type="compositionally biased region" description="Basic residues" evidence="1">
    <location>
        <begin position="200"/>
        <end position="213"/>
    </location>
</feature>
<keyword evidence="3" id="KW-1185">Reference proteome</keyword>
<comment type="caution">
    <text evidence="2">The sequence shown here is derived from an EMBL/GenBank/DDBJ whole genome shotgun (WGS) entry which is preliminary data.</text>
</comment>
<evidence type="ECO:0000256" key="1">
    <source>
        <dbReference type="SAM" id="MobiDB-lite"/>
    </source>
</evidence>
<organism evidence="2 3">
    <name type="scientific">Oedothorax gibbosus</name>
    <dbReference type="NCBI Taxonomy" id="931172"/>
    <lineage>
        <taxon>Eukaryota</taxon>
        <taxon>Metazoa</taxon>
        <taxon>Ecdysozoa</taxon>
        <taxon>Arthropoda</taxon>
        <taxon>Chelicerata</taxon>
        <taxon>Arachnida</taxon>
        <taxon>Araneae</taxon>
        <taxon>Araneomorphae</taxon>
        <taxon>Entelegynae</taxon>
        <taxon>Araneoidea</taxon>
        <taxon>Linyphiidae</taxon>
        <taxon>Erigoninae</taxon>
        <taxon>Oedothorax</taxon>
    </lineage>
</organism>
<evidence type="ECO:0000313" key="3">
    <source>
        <dbReference type="Proteomes" id="UP000827092"/>
    </source>
</evidence>
<gene>
    <name evidence="2" type="ORF">JTE90_021022</name>
</gene>
<feature type="compositionally biased region" description="Gly residues" evidence="1">
    <location>
        <begin position="18"/>
        <end position="37"/>
    </location>
</feature>